<accession>A0A139HY05</accession>
<keyword evidence="2 7" id="KW-0812">Transmembrane</keyword>
<protein>
    <recommendedName>
        <fullName evidence="8">Rhodopsin domain-containing protein</fullName>
    </recommendedName>
</protein>
<feature type="region of interest" description="Disordered" evidence="6">
    <location>
        <begin position="363"/>
        <end position="391"/>
    </location>
</feature>
<keyword evidence="4 7" id="KW-0472">Membrane</keyword>
<keyword evidence="3 7" id="KW-1133">Transmembrane helix</keyword>
<dbReference type="InterPro" id="IPR052337">
    <property type="entry name" value="SAT4-like"/>
</dbReference>
<evidence type="ECO:0000256" key="1">
    <source>
        <dbReference type="ARBA" id="ARBA00004141"/>
    </source>
</evidence>
<evidence type="ECO:0000313" key="9">
    <source>
        <dbReference type="EMBL" id="KXT07345.1"/>
    </source>
</evidence>
<keyword evidence="10" id="KW-1185">Reference proteome</keyword>
<feature type="domain" description="Rhodopsin" evidence="8">
    <location>
        <begin position="28"/>
        <end position="170"/>
    </location>
</feature>
<feature type="transmembrane region" description="Helical" evidence="7">
    <location>
        <begin position="44"/>
        <end position="65"/>
    </location>
</feature>
<evidence type="ECO:0000259" key="8">
    <source>
        <dbReference type="Pfam" id="PF20684"/>
    </source>
</evidence>
<evidence type="ECO:0000256" key="7">
    <source>
        <dbReference type="SAM" id="Phobius"/>
    </source>
</evidence>
<proteinExistence type="inferred from homology"/>
<feature type="non-terminal residue" evidence="9">
    <location>
        <position position="407"/>
    </location>
</feature>
<evidence type="ECO:0000256" key="2">
    <source>
        <dbReference type="ARBA" id="ARBA00022692"/>
    </source>
</evidence>
<dbReference type="GO" id="GO:0016020">
    <property type="term" value="C:membrane"/>
    <property type="evidence" value="ECO:0007669"/>
    <property type="project" value="UniProtKB-SubCell"/>
</dbReference>
<evidence type="ECO:0000313" key="10">
    <source>
        <dbReference type="Proteomes" id="UP000070133"/>
    </source>
</evidence>
<feature type="transmembrane region" description="Helical" evidence="7">
    <location>
        <begin position="6"/>
        <end position="32"/>
    </location>
</feature>
<comment type="similarity">
    <text evidence="5">Belongs to the SAT4 family.</text>
</comment>
<dbReference type="PANTHER" id="PTHR33048:SF47">
    <property type="entry name" value="INTEGRAL MEMBRANE PROTEIN-RELATED"/>
    <property type="match status" value="1"/>
</dbReference>
<evidence type="ECO:0000256" key="3">
    <source>
        <dbReference type="ARBA" id="ARBA00022989"/>
    </source>
</evidence>
<dbReference type="Pfam" id="PF20684">
    <property type="entry name" value="Fung_rhodopsin"/>
    <property type="match status" value="2"/>
</dbReference>
<gene>
    <name evidence="9" type="ORF">AC578_587</name>
</gene>
<feature type="transmembrane region" description="Helical" evidence="7">
    <location>
        <begin position="92"/>
        <end position="111"/>
    </location>
</feature>
<dbReference type="PANTHER" id="PTHR33048">
    <property type="entry name" value="PTH11-LIKE INTEGRAL MEMBRANE PROTEIN (AFU_ORTHOLOGUE AFUA_5G11245)"/>
    <property type="match status" value="1"/>
</dbReference>
<reference evidence="9 10" key="1">
    <citation type="submission" date="2015-07" db="EMBL/GenBank/DDBJ databases">
        <title>Comparative genomics of the Sigatoka disease complex on banana suggests a link between parallel evolutionary changes in Pseudocercospora fijiensis and Pseudocercospora eumusae and increased virulence on the banana host.</title>
        <authorList>
            <person name="Chang T.-C."/>
            <person name="Salvucci A."/>
            <person name="Crous P.W."/>
            <person name="Stergiopoulos I."/>
        </authorList>
    </citation>
    <scope>NUCLEOTIDE SEQUENCE [LARGE SCALE GENOMIC DNA]</scope>
    <source>
        <strain evidence="9 10">CBS 114824</strain>
    </source>
</reference>
<evidence type="ECO:0000256" key="6">
    <source>
        <dbReference type="SAM" id="MobiDB-lite"/>
    </source>
</evidence>
<dbReference type="EMBL" id="LFZN01000002">
    <property type="protein sequence ID" value="KXT07345.1"/>
    <property type="molecule type" value="Genomic_DNA"/>
</dbReference>
<evidence type="ECO:0000256" key="5">
    <source>
        <dbReference type="ARBA" id="ARBA00038359"/>
    </source>
</evidence>
<dbReference type="Proteomes" id="UP000070133">
    <property type="component" value="Unassembled WGS sequence"/>
</dbReference>
<feature type="transmembrane region" description="Helical" evidence="7">
    <location>
        <begin position="123"/>
        <end position="149"/>
    </location>
</feature>
<feature type="domain" description="Rhodopsin" evidence="8">
    <location>
        <begin position="188"/>
        <end position="287"/>
    </location>
</feature>
<dbReference type="AlphaFoldDB" id="A0A139HY05"/>
<name>A0A139HY05_9PEZI</name>
<organism evidence="9 10">
    <name type="scientific">Pseudocercospora eumusae</name>
    <dbReference type="NCBI Taxonomy" id="321146"/>
    <lineage>
        <taxon>Eukaryota</taxon>
        <taxon>Fungi</taxon>
        <taxon>Dikarya</taxon>
        <taxon>Ascomycota</taxon>
        <taxon>Pezizomycotina</taxon>
        <taxon>Dothideomycetes</taxon>
        <taxon>Dothideomycetidae</taxon>
        <taxon>Mycosphaerellales</taxon>
        <taxon>Mycosphaerellaceae</taxon>
        <taxon>Pseudocercospora</taxon>
    </lineage>
</organism>
<feature type="transmembrane region" description="Helical" evidence="7">
    <location>
        <begin position="222"/>
        <end position="241"/>
    </location>
</feature>
<comment type="subcellular location">
    <subcellularLocation>
        <location evidence="1">Membrane</location>
        <topology evidence="1">Multi-pass membrane protein</topology>
    </subcellularLocation>
</comment>
<comment type="caution">
    <text evidence="9">The sequence shown here is derived from an EMBL/GenBank/DDBJ whole genome shotgun (WGS) entry which is preliminary data.</text>
</comment>
<dbReference type="OrthoDB" id="444631at2759"/>
<dbReference type="InterPro" id="IPR049326">
    <property type="entry name" value="Rhodopsin_dom_fungi"/>
</dbReference>
<evidence type="ECO:0000256" key="4">
    <source>
        <dbReference type="ARBA" id="ARBA00023136"/>
    </source>
</evidence>
<sequence>MISGHASGASVVGVTVVFTALAGFFCGWRLYARFAVARNAGADDALILLSLLFAIATTVCMIVQVETGMGRHQWDIEAHESTTNLKAFYVSIWVYNISLTCTKLSILMQYLRIFPQKPFRTATWTLMAIIIIYGLYVFFTAVFSCWPIAFFWNHTIPHGKCLPRFAIWRVSPRKFLSSITQLTSIAPRFANSALNIATDIATAILPLPMIKNLELPKRQKRALMLVFAFGGFTCILSMLRLQSLYVIANTNDGDLSWNNGLAAIWSNVEMNSAILCSCLPTLRCVFSSTSRSLLSGSGRLRSRTQGSSRLCGLRDVFCWDVGAMDGNFSFRAYCSSGRKGGGNDGSLQDFEFGMMNCKQKKKKKKKKKTGGVDDVELGGMHEGSNGRDLAGGGIHVVTAIEQEVEKR</sequence>